<name>Q0C6U2_SYNC1</name>
<gene>
    <name evidence="1" type="ordered locus">Pcar_3225</name>
</gene>
<accession>Q0C6U2</accession>
<protein>
    <submittedName>
        <fullName evidence="1">Uncharacterized protein</fullName>
    </submittedName>
</protein>
<organism evidence="1 2">
    <name type="scientific">Syntrophotalea carbinolica (strain DSM 2380 / NBRC 103641 / GraBd1)</name>
    <name type="common">Pelobacter carbinolicus</name>
    <dbReference type="NCBI Taxonomy" id="338963"/>
    <lineage>
        <taxon>Bacteria</taxon>
        <taxon>Pseudomonadati</taxon>
        <taxon>Thermodesulfobacteriota</taxon>
        <taxon>Desulfuromonadia</taxon>
        <taxon>Desulfuromonadales</taxon>
        <taxon>Syntrophotaleaceae</taxon>
        <taxon>Syntrophotalea</taxon>
    </lineage>
</organism>
<reference evidence="1 2" key="2">
    <citation type="journal article" date="2012" name="BMC Genomics">
        <title>The genome of Pelobacter carbinolicus reveals surprising metabolic capabilities and physiological features.</title>
        <authorList>
            <person name="Aklujkar M."/>
            <person name="Haveman S.A."/>
            <person name="Didonato R.Jr."/>
            <person name="Chertkov O."/>
            <person name="Han C.S."/>
            <person name="Land M.L."/>
            <person name="Brown P."/>
            <person name="Lovley D.R."/>
        </authorList>
    </citation>
    <scope>NUCLEOTIDE SEQUENCE [LARGE SCALE GENOMIC DNA]</scope>
    <source>
        <strain evidence="2">DSM 2380 / NBRC 103641 / GraBd1</strain>
    </source>
</reference>
<evidence type="ECO:0000313" key="2">
    <source>
        <dbReference type="Proteomes" id="UP000002534"/>
    </source>
</evidence>
<keyword evidence="2" id="KW-1185">Reference proteome</keyword>
<dbReference type="STRING" id="338963.Pcar_3225"/>
<dbReference type="Proteomes" id="UP000002534">
    <property type="component" value="Chromosome"/>
</dbReference>
<reference evidence="2" key="1">
    <citation type="submission" date="2005-10" db="EMBL/GenBank/DDBJ databases">
        <title>Complete sequence of Pelobacter carbinolicus DSM 2380.</title>
        <authorList>
            <person name="Copeland A."/>
            <person name="Lucas S."/>
            <person name="Lapidus A."/>
            <person name="Barry K."/>
            <person name="Detter J.C."/>
            <person name="Glavina T."/>
            <person name="Hammon N."/>
            <person name="Israni S."/>
            <person name="Pitluck S."/>
            <person name="Chertkov O."/>
            <person name="Schmutz J."/>
            <person name="Larimer F."/>
            <person name="Land M."/>
            <person name="Kyrpides N."/>
            <person name="Ivanova N."/>
            <person name="Richardson P."/>
        </authorList>
    </citation>
    <scope>NUCLEOTIDE SEQUENCE [LARGE SCALE GENOMIC DNA]</scope>
    <source>
        <strain evidence="2">DSM 2380 / NBRC 103641 / GraBd1</strain>
    </source>
</reference>
<dbReference type="EMBL" id="CP000142">
    <property type="protein sequence ID" value="ABI81845.1"/>
    <property type="molecule type" value="Genomic_DNA"/>
</dbReference>
<dbReference type="AlphaFoldDB" id="Q0C6U2"/>
<sequence length="64" mass="7023">MLFRQPMEGVIPVKKTVQPAGLYRLALHHGHNGGTTSVLLGKQQGRPFRVSGKKLIGQGAQWVF</sequence>
<dbReference type="HOGENOM" id="CLU_2863831_0_0_7"/>
<proteinExistence type="predicted"/>
<dbReference type="KEGG" id="pca:Pcar_3225"/>
<evidence type="ECO:0000313" key="1">
    <source>
        <dbReference type="EMBL" id="ABI81845.1"/>
    </source>
</evidence>